<dbReference type="Proteomes" id="UP000076858">
    <property type="component" value="Unassembled WGS sequence"/>
</dbReference>
<evidence type="ECO:0000313" key="1">
    <source>
        <dbReference type="EMBL" id="KZS17765.1"/>
    </source>
</evidence>
<protein>
    <submittedName>
        <fullName evidence="1">Uncharacterized protein</fullName>
    </submittedName>
</protein>
<name>A0A165AJI8_9CRUS</name>
<comment type="caution">
    <text evidence="1">The sequence shown here is derived from an EMBL/GenBank/DDBJ whole genome shotgun (WGS) entry which is preliminary data.</text>
</comment>
<sequence length="128" mass="14863">MFFFRLEDESGTIKVKASGEDAEKFYLLIQEGEIYNMQFAEIVAATKPNSIYPFKYEMIICNKTEVIHLEQDTQFPNGHHPKTQLNYIYQMSHGTMIDVEGVIQKAGPITQFKNESYKRWKLTSSITL</sequence>
<dbReference type="EMBL" id="LRGB01000571">
    <property type="protein sequence ID" value="KZS17765.1"/>
    <property type="molecule type" value="Genomic_DNA"/>
</dbReference>
<accession>A0A165AJI8</accession>
<dbReference type="SUPFAM" id="SSF50249">
    <property type="entry name" value="Nucleic acid-binding proteins"/>
    <property type="match status" value="1"/>
</dbReference>
<organism evidence="1 2">
    <name type="scientific">Daphnia magna</name>
    <dbReference type="NCBI Taxonomy" id="35525"/>
    <lineage>
        <taxon>Eukaryota</taxon>
        <taxon>Metazoa</taxon>
        <taxon>Ecdysozoa</taxon>
        <taxon>Arthropoda</taxon>
        <taxon>Crustacea</taxon>
        <taxon>Branchiopoda</taxon>
        <taxon>Diplostraca</taxon>
        <taxon>Cladocera</taxon>
        <taxon>Anomopoda</taxon>
        <taxon>Daphniidae</taxon>
        <taxon>Daphnia</taxon>
    </lineage>
</organism>
<dbReference type="STRING" id="35525.A0A165AJI8"/>
<dbReference type="AlphaFoldDB" id="A0A165AJI8"/>
<evidence type="ECO:0000313" key="2">
    <source>
        <dbReference type="Proteomes" id="UP000076858"/>
    </source>
</evidence>
<reference evidence="1 2" key="1">
    <citation type="submission" date="2016-03" db="EMBL/GenBank/DDBJ databases">
        <title>EvidentialGene: Evidence-directed Construction of Genes on Genomes.</title>
        <authorList>
            <person name="Gilbert D.G."/>
            <person name="Choi J.-H."/>
            <person name="Mockaitis K."/>
            <person name="Colbourne J."/>
            <person name="Pfrender M."/>
        </authorList>
    </citation>
    <scope>NUCLEOTIDE SEQUENCE [LARGE SCALE GENOMIC DNA]</scope>
    <source>
        <strain evidence="1 2">Xinb3</strain>
        <tissue evidence="1">Complete organism</tissue>
    </source>
</reference>
<dbReference type="Gene3D" id="2.40.50.140">
    <property type="entry name" value="Nucleic acid-binding proteins"/>
    <property type="match status" value="1"/>
</dbReference>
<proteinExistence type="predicted"/>
<dbReference type="InterPro" id="IPR012340">
    <property type="entry name" value="NA-bd_OB-fold"/>
</dbReference>
<keyword evidence="2" id="KW-1185">Reference proteome</keyword>
<gene>
    <name evidence="1" type="ORF">APZ42_016194</name>
</gene>